<dbReference type="SUPFAM" id="SSF53790">
    <property type="entry name" value="Tetrapyrrole methylase"/>
    <property type="match status" value="1"/>
</dbReference>
<dbReference type="NCBIfam" id="NF011570">
    <property type="entry name" value="PRK14994.1"/>
    <property type="match status" value="1"/>
</dbReference>
<proteinExistence type="inferred from homology"/>
<organism evidence="10 12">
    <name type="scientific">Pectobacterium polaris</name>
    <dbReference type="NCBI Taxonomy" id="2042057"/>
    <lineage>
        <taxon>Bacteria</taxon>
        <taxon>Pseudomonadati</taxon>
        <taxon>Pseudomonadota</taxon>
        <taxon>Gammaproteobacteria</taxon>
        <taxon>Enterobacterales</taxon>
        <taxon>Pectobacteriaceae</taxon>
        <taxon>Pectobacterium</taxon>
    </lineage>
</organism>
<accession>A0AAW5GFH2</accession>
<evidence type="ECO:0000256" key="2">
    <source>
        <dbReference type="ARBA" id="ARBA00022552"/>
    </source>
</evidence>
<keyword evidence="4 6" id="KW-0808">Transferase</keyword>
<dbReference type="FunFam" id="3.30.950.10:FF:000002">
    <property type="entry name" value="Ribosomal RNA small subunit methyltransferase I"/>
    <property type="match status" value="1"/>
</dbReference>
<evidence type="ECO:0000259" key="8">
    <source>
        <dbReference type="Pfam" id="PF23016"/>
    </source>
</evidence>
<keyword evidence="1 6" id="KW-0963">Cytoplasm</keyword>
<dbReference type="HAMAP" id="MF_01877">
    <property type="entry name" value="16SrRNA_methyltr_I"/>
    <property type="match status" value="1"/>
</dbReference>
<evidence type="ECO:0000256" key="6">
    <source>
        <dbReference type="HAMAP-Rule" id="MF_01877"/>
    </source>
</evidence>
<dbReference type="InterPro" id="IPR018063">
    <property type="entry name" value="SAM_MeTrfase_RsmI_CS"/>
</dbReference>
<evidence type="ECO:0000313" key="10">
    <source>
        <dbReference type="EMBL" id="MCL6369775.1"/>
    </source>
</evidence>
<dbReference type="Gene3D" id="3.30.950.10">
    <property type="entry name" value="Methyltransferase, Cobalt-precorrin-4 Transmethylase, Domain 2"/>
    <property type="match status" value="1"/>
</dbReference>
<dbReference type="Pfam" id="PF23016">
    <property type="entry name" value="RsmI_C"/>
    <property type="match status" value="1"/>
</dbReference>
<dbReference type="FunFam" id="3.40.1010.10:FF:000002">
    <property type="entry name" value="Ribosomal RNA small subunit methyltransferase I"/>
    <property type="match status" value="1"/>
</dbReference>
<dbReference type="RefSeq" id="WP_095993471.1">
    <property type="nucleotide sequence ID" value="NZ_CP017481.1"/>
</dbReference>
<dbReference type="InterPro" id="IPR000878">
    <property type="entry name" value="4pyrrol_Mease"/>
</dbReference>
<keyword evidence="5 6" id="KW-0949">S-adenosyl-L-methionine</keyword>
<dbReference type="NCBIfam" id="TIGR00096">
    <property type="entry name" value="16S rRNA (cytidine(1402)-2'-O)-methyltransferase"/>
    <property type="match status" value="1"/>
</dbReference>
<evidence type="ECO:0000256" key="1">
    <source>
        <dbReference type="ARBA" id="ARBA00022490"/>
    </source>
</evidence>
<comment type="caution">
    <text evidence="10">The sequence shown here is derived from an EMBL/GenBank/DDBJ whole genome shotgun (WGS) entry which is preliminary data.</text>
</comment>
<comment type="catalytic activity">
    <reaction evidence="6">
        <text>cytidine(1402) in 16S rRNA + S-adenosyl-L-methionine = 2'-O-methylcytidine(1402) in 16S rRNA + S-adenosyl-L-homocysteine + H(+)</text>
        <dbReference type="Rhea" id="RHEA:42924"/>
        <dbReference type="Rhea" id="RHEA-COMP:10285"/>
        <dbReference type="Rhea" id="RHEA-COMP:10286"/>
        <dbReference type="ChEBI" id="CHEBI:15378"/>
        <dbReference type="ChEBI" id="CHEBI:57856"/>
        <dbReference type="ChEBI" id="CHEBI:59789"/>
        <dbReference type="ChEBI" id="CHEBI:74495"/>
        <dbReference type="ChEBI" id="CHEBI:82748"/>
        <dbReference type="EC" id="2.1.1.198"/>
    </reaction>
</comment>
<sequence>MNQDQQADISASTLYIVPTPIGNLGDITQRALAVLASVDLIAAEDTRHTGLLLQHFAINARLFALHDHNEQQKADVLLAKLQSGQSIALVSDAGTPLINDPGYHLVRRCREAGVRVVPLPGACAAIAALSASGLPSDRFCYEGFLPAKTKGRKDKLRELGEETRTLIFYESTHRLLDSLQDISEVLGAERYVVLAREITKTWESIHGAPVGELLAWVKEDENRRKGEMVLIVEGHQVDESALSAEALRTLTLLRAELPLKKAAALAAEIHGVKKNALYRYGLEQEGDSGESEDDK</sequence>
<dbReference type="GO" id="GO:0070677">
    <property type="term" value="F:rRNA (cytosine-2'-O-)-methyltransferase activity"/>
    <property type="evidence" value="ECO:0007669"/>
    <property type="project" value="UniProtKB-UniRule"/>
</dbReference>
<feature type="domain" description="RsmI HTH" evidence="8">
    <location>
        <begin position="241"/>
        <end position="284"/>
    </location>
</feature>
<evidence type="ECO:0000313" key="9">
    <source>
        <dbReference type="EMBL" id="MCL6352318.1"/>
    </source>
</evidence>
<dbReference type="PROSITE" id="PS01296">
    <property type="entry name" value="RSMI"/>
    <property type="match status" value="1"/>
</dbReference>
<gene>
    <name evidence="6 10" type="primary">rsmI</name>
    <name evidence="9" type="ORF">EXT50_14215</name>
    <name evidence="10" type="ORF">EXT53_14525</name>
</gene>
<reference evidence="10" key="1">
    <citation type="submission" date="2019-02" db="EMBL/GenBank/DDBJ databases">
        <title>New Zealand Erwinia strains with phe-tRNA free attachment sites.</title>
        <authorList>
            <person name="Nunes-Leite L."/>
            <person name="Pitman A.R."/>
        </authorList>
    </citation>
    <scope>NUCLEOTIDE SEQUENCE</scope>
    <source>
        <strain evidence="10">Ec-140</strain>
        <strain evidence="9">Ec-143</strain>
    </source>
</reference>
<dbReference type="EMBL" id="SGPY01000007">
    <property type="protein sequence ID" value="MCL6369775.1"/>
    <property type="molecule type" value="Genomic_DNA"/>
</dbReference>
<dbReference type="PANTHER" id="PTHR46111">
    <property type="entry name" value="RIBOSOMAL RNA SMALL SUBUNIT METHYLTRANSFERASE I"/>
    <property type="match status" value="1"/>
</dbReference>
<dbReference type="GO" id="GO:0005737">
    <property type="term" value="C:cytoplasm"/>
    <property type="evidence" value="ECO:0007669"/>
    <property type="project" value="UniProtKB-SubCell"/>
</dbReference>
<keyword evidence="11" id="KW-1185">Reference proteome</keyword>
<comment type="similarity">
    <text evidence="6">Belongs to the methyltransferase superfamily. RsmI family.</text>
</comment>
<feature type="domain" description="Tetrapyrrole methylase" evidence="7">
    <location>
        <begin position="13"/>
        <end position="213"/>
    </location>
</feature>
<dbReference type="InterPro" id="IPR008189">
    <property type="entry name" value="rRNA_ssu_MeTfrase_I"/>
</dbReference>
<dbReference type="EMBL" id="SGPX01000007">
    <property type="protein sequence ID" value="MCL6352318.1"/>
    <property type="molecule type" value="Genomic_DNA"/>
</dbReference>
<evidence type="ECO:0000313" key="12">
    <source>
        <dbReference type="Proteomes" id="UP001057360"/>
    </source>
</evidence>
<dbReference type="PIRSF" id="PIRSF005917">
    <property type="entry name" value="MTase_YraL"/>
    <property type="match status" value="1"/>
</dbReference>
<dbReference type="InterPro" id="IPR014776">
    <property type="entry name" value="4pyrrole_Mease_sub2"/>
</dbReference>
<name>A0AAW5GFH2_9GAMM</name>
<dbReference type="EC" id="2.1.1.198" evidence="6"/>
<keyword evidence="2 6" id="KW-0698">rRNA processing</keyword>
<evidence type="ECO:0000256" key="4">
    <source>
        <dbReference type="ARBA" id="ARBA00022679"/>
    </source>
</evidence>
<protein>
    <recommendedName>
        <fullName evidence="6">Ribosomal RNA small subunit methyltransferase I</fullName>
        <ecNumber evidence="6">2.1.1.198</ecNumber>
    </recommendedName>
    <alternativeName>
        <fullName evidence="6">16S rRNA 2'-O-ribose C1402 methyltransferase</fullName>
    </alternativeName>
    <alternativeName>
        <fullName evidence="6">rRNA (cytidine-2'-O-)-methyltransferase RsmI</fullName>
    </alternativeName>
</protein>
<comment type="function">
    <text evidence="6">Catalyzes the 2'-O-methylation of the ribose of cytidine 1402 (C1402) in 16S rRNA.</text>
</comment>
<dbReference type="InterPro" id="IPR014777">
    <property type="entry name" value="4pyrrole_Mease_sub1"/>
</dbReference>
<evidence type="ECO:0000256" key="5">
    <source>
        <dbReference type="ARBA" id="ARBA00022691"/>
    </source>
</evidence>
<dbReference type="InterPro" id="IPR053910">
    <property type="entry name" value="RsmI_HTH"/>
</dbReference>
<dbReference type="PANTHER" id="PTHR46111:SF1">
    <property type="entry name" value="RIBOSOMAL RNA SMALL SUBUNIT METHYLTRANSFERASE I"/>
    <property type="match status" value="1"/>
</dbReference>
<dbReference type="AlphaFoldDB" id="A0AAW5GFH2"/>
<evidence type="ECO:0000313" key="11">
    <source>
        <dbReference type="Proteomes" id="UP001055618"/>
    </source>
</evidence>
<keyword evidence="3 6" id="KW-0489">Methyltransferase</keyword>
<dbReference type="Proteomes" id="UP001055618">
    <property type="component" value="Unassembled WGS sequence"/>
</dbReference>
<evidence type="ECO:0000259" key="7">
    <source>
        <dbReference type="Pfam" id="PF00590"/>
    </source>
</evidence>
<dbReference type="Pfam" id="PF00590">
    <property type="entry name" value="TP_methylase"/>
    <property type="match status" value="1"/>
</dbReference>
<dbReference type="Gene3D" id="3.40.1010.10">
    <property type="entry name" value="Cobalt-precorrin-4 Transmethylase, Domain 1"/>
    <property type="match status" value="1"/>
</dbReference>
<dbReference type="InterPro" id="IPR035996">
    <property type="entry name" value="4pyrrol_Methylase_sf"/>
</dbReference>
<comment type="subcellular location">
    <subcellularLocation>
        <location evidence="6">Cytoplasm</location>
    </subcellularLocation>
</comment>
<evidence type="ECO:0000256" key="3">
    <source>
        <dbReference type="ARBA" id="ARBA00022603"/>
    </source>
</evidence>
<dbReference type="Proteomes" id="UP001057360">
    <property type="component" value="Unassembled WGS sequence"/>
</dbReference>
<dbReference type="CDD" id="cd11648">
    <property type="entry name" value="RsmI"/>
    <property type="match status" value="1"/>
</dbReference>